<organism evidence="2 3">
    <name type="scientific">Sphingomonas kyungheensis</name>
    <dbReference type="NCBI Taxonomy" id="1069987"/>
    <lineage>
        <taxon>Bacteria</taxon>
        <taxon>Pseudomonadati</taxon>
        <taxon>Pseudomonadota</taxon>
        <taxon>Alphaproteobacteria</taxon>
        <taxon>Sphingomonadales</taxon>
        <taxon>Sphingomonadaceae</taxon>
        <taxon>Sphingomonas</taxon>
    </lineage>
</organism>
<dbReference type="SMART" id="SM00901">
    <property type="entry name" value="FRG"/>
    <property type="match status" value="1"/>
</dbReference>
<comment type="caution">
    <text evidence="2">The sequence shown here is derived from an EMBL/GenBank/DDBJ whole genome shotgun (WGS) entry which is preliminary data.</text>
</comment>
<dbReference type="RefSeq" id="WP_336544211.1">
    <property type="nucleotide sequence ID" value="NZ_JBBBDM010000001.1"/>
</dbReference>
<dbReference type="Pfam" id="PF08867">
    <property type="entry name" value="FRG"/>
    <property type="match status" value="1"/>
</dbReference>
<dbReference type="InterPro" id="IPR014966">
    <property type="entry name" value="FRG-dom"/>
</dbReference>
<protein>
    <submittedName>
        <fullName evidence="2">FRG domain-containing protein</fullName>
    </submittedName>
</protein>
<evidence type="ECO:0000259" key="1">
    <source>
        <dbReference type="SMART" id="SM00901"/>
    </source>
</evidence>
<gene>
    <name evidence="2" type="ORF">V8201_00515</name>
</gene>
<sequence>MASMADGWKLIRDYMDRLAFEGKKNAIYRGQANYEWEPIPSWFRGRWLGIGNQHRLDEWKWRAARFASPTPTDDIEWLVLAQHFGLPTTLLDWTTSPLIALFFACDDKAMVDQDGCVWITSINQFEKAHHTLTISPFAANRSKPFIINAVGKNVRSTAQDSMLTLHTENDINSYNRRRLFTVPASLKAVTLNQLEKVGIAGDRLLYDIGHLVETLKTEQLGRSLTLTLTDVPEPPTA</sequence>
<evidence type="ECO:0000313" key="2">
    <source>
        <dbReference type="EMBL" id="MEI5685552.1"/>
    </source>
</evidence>
<name>A0ABU8GXC5_9SPHN</name>
<dbReference type="EMBL" id="JBBBDM010000001">
    <property type="protein sequence ID" value="MEI5685552.1"/>
    <property type="molecule type" value="Genomic_DNA"/>
</dbReference>
<accession>A0ABU8GXC5</accession>
<reference evidence="2 3" key="1">
    <citation type="journal article" date="2013" name="Int. J. Syst. Evol. Microbiol.">
        <title>Sphingomonas kyungheensis sp. nov., a bacterium with ginsenoside-converting activity isolated from soil of a ginseng field.</title>
        <authorList>
            <person name="Son H.M."/>
            <person name="Yang J.E."/>
            <person name="Park Y."/>
            <person name="Han C.K."/>
            <person name="Kim S.G."/>
            <person name="Kook M."/>
            <person name="Yi T.H."/>
        </authorList>
    </citation>
    <scope>NUCLEOTIDE SEQUENCE [LARGE SCALE GENOMIC DNA]</scope>
    <source>
        <strain evidence="2 3">LMG 26582</strain>
    </source>
</reference>
<keyword evidence="3" id="KW-1185">Reference proteome</keyword>
<proteinExistence type="predicted"/>
<feature type="domain" description="FRG" evidence="1">
    <location>
        <begin position="22"/>
        <end position="118"/>
    </location>
</feature>
<dbReference type="Proteomes" id="UP001367771">
    <property type="component" value="Unassembled WGS sequence"/>
</dbReference>
<evidence type="ECO:0000313" key="3">
    <source>
        <dbReference type="Proteomes" id="UP001367771"/>
    </source>
</evidence>